<dbReference type="Pfam" id="PF00198">
    <property type="entry name" value="2-oxoacid_dh"/>
    <property type="match status" value="1"/>
</dbReference>
<name>A0A1Q2CHY0_9ACTN</name>
<protein>
    <submittedName>
        <fullName evidence="1">Uncharacterized protein</fullName>
    </submittedName>
</protein>
<accession>A0A1Q2CHY0</accession>
<organism evidence="1 2">
    <name type="scientific">Tessaracoccus flavus</name>
    <dbReference type="NCBI Taxonomy" id="1610493"/>
    <lineage>
        <taxon>Bacteria</taxon>
        <taxon>Bacillati</taxon>
        <taxon>Actinomycetota</taxon>
        <taxon>Actinomycetes</taxon>
        <taxon>Propionibacteriales</taxon>
        <taxon>Propionibacteriaceae</taxon>
        <taxon>Tessaracoccus</taxon>
    </lineage>
</organism>
<dbReference type="AlphaFoldDB" id="A0A1Q2CHY0"/>
<gene>
    <name evidence="1" type="ORF">RPIT_13690</name>
</gene>
<dbReference type="KEGG" id="tfl:RPIT_13690"/>
<dbReference type="STRING" id="1610493.RPIT_13690"/>
<evidence type="ECO:0000313" key="1">
    <source>
        <dbReference type="EMBL" id="AQP45729.1"/>
    </source>
</evidence>
<dbReference type="Proteomes" id="UP000188324">
    <property type="component" value="Chromosome"/>
</dbReference>
<reference evidence="1 2" key="1">
    <citation type="journal article" date="2016" name="Int. J. Syst. Evol. Microbiol.">
        <title>Tessaracoccus flavus sp. nov., isolated from the drainage system of a lindane-producing factory.</title>
        <authorList>
            <person name="Kumari R."/>
            <person name="Singh P."/>
            <person name="Schumann P."/>
            <person name="Lal R."/>
        </authorList>
    </citation>
    <scope>NUCLEOTIDE SEQUENCE [LARGE SCALE GENOMIC DNA]</scope>
    <source>
        <strain evidence="1 2">RP1T</strain>
    </source>
</reference>
<sequence>MVSIGARAFRGRRDGRLIDDLPSTRRVVPHLMPTRLDAIVYYPQHLEVDVVMDWLDEVNRDRPAEERIRFFHVMLAALARLFHQRPELNRFISGRRTYEHRDISFAFTVKKALTDEADEVQARITFSGVDTVDEVRLMVDAALERARNHTRNESDILVSRLVKLPGPLLAAVAQTVWALDSVNRLPKMLQDAIPTYASAYLVNMGSLNAEAPFHHLYRRGTAGVFVSIGTIRPEPVVDADGEIVARRRVDVVYTVDERVTDGFYLVRSSHILQQMLNEPALLNQPTRR</sequence>
<proteinExistence type="predicted"/>
<dbReference type="RefSeq" id="WP_077343934.1">
    <property type="nucleotide sequence ID" value="NZ_CP019605.1"/>
</dbReference>
<evidence type="ECO:0000313" key="2">
    <source>
        <dbReference type="Proteomes" id="UP000188324"/>
    </source>
</evidence>
<dbReference type="Gene3D" id="3.30.559.10">
    <property type="entry name" value="Chloramphenicol acetyltransferase-like domain"/>
    <property type="match status" value="1"/>
</dbReference>
<dbReference type="OrthoDB" id="356891at2"/>
<keyword evidence="2" id="KW-1185">Reference proteome</keyword>
<dbReference type="EMBL" id="CP019605">
    <property type="protein sequence ID" value="AQP45729.1"/>
    <property type="molecule type" value="Genomic_DNA"/>
</dbReference>
<dbReference type="SUPFAM" id="SSF52777">
    <property type="entry name" value="CoA-dependent acyltransferases"/>
    <property type="match status" value="1"/>
</dbReference>
<dbReference type="GO" id="GO:0016746">
    <property type="term" value="F:acyltransferase activity"/>
    <property type="evidence" value="ECO:0007669"/>
    <property type="project" value="InterPro"/>
</dbReference>
<dbReference type="InterPro" id="IPR001078">
    <property type="entry name" value="2-oxoacid_DH_actylTfrase"/>
</dbReference>
<dbReference type="InterPro" id="IPR023213">
    <property type="entry name" value="CAT-like_dom_sf"/>
</dbReference>